<dbReference type="GeneTree" id="ENSGT00940000154067"/>
<dbReference type="InterPro" id="IPR003959">
    <property type="entry name" value="ATPase_AAA_core"/>
</dbReference>
<dbReference type="AlphaFoldDB" id="A0A3Q1GFZ5"/>
<dbReference type="FunFam" id="1.10.8.60:FF:000064">
    <property type="entry name" value="IQ motif containing with AAA domain 1"/>
    <property type="match status" value="1"/>
</dbReference>
<dbReference type="STRING" id="80966.ENSAPOP00000029268"/>
<evidence type="ECO:0000313" key="6">
    <source>
        <dbReference type="Proteomes" id="UP000257200"/>
    </source>
</evidence>
<dbReference type="Proteomes" id="UP000257200">
    <property type="component" value="Unplaced"/>
</dbReference>
<reference evidence="5" key="2">
    <citation type="submission" date="2025-09" db="UniProtKB">
        <authorList>
            <consortium name="Ensembl"/>
        </authorList>
    </citation>
    <scope>IDENTIFICATION</scope>
</reference>
<feature type="domain" description="AAA+ ATPase" evidence="4">
    <location>
        <begin position="582"/>
        <end position="721"/>
    </location>
</feature>
<dbReference type="Gene3D" id="3.40.50.300">
    <property type="entry name" value="P-loop containing nucleotide triphosphate hydrolases"/>
    <property type="match status" value="1"/>
</dbReference>
<dbReference type="PROSITE" id="PS50096">
    <property type="entry name" value="IQ"/>
    <property type="match status" value="1"/>
</dbReference>
<dbReference type="PANTHER" id="PTHR14690">
    <property type="entry name" value="IQ MOTIF CONTAINING WITH AAA DOMAIN 1"/>
    <property type="match status" value="1"/>
</dbReference>
<reference evidence="5" key="1">
    <citation type="submission" date="2025-08" db="UniProtKB">
        <authorList>
            <consortium name="Ensembl"/>
        </authorList>
    </citation>
    <scope>IDENTIFICATION</scope>
</reference>
<dbReference type="SUPFAM" id="SSF52540">
    <property type="entry name" value="P-loop containing nucleoside triphosphate hydrolases"/>
    <property type="match status" value="1"/>
</dbReference>
<feature type="compositionally biased region" description="Basic residues" evidence="3">
    <location>
        <begin position="834"/>
        <end position="845"/>
    </location>
</feature>
<dbReference type="GO" id="GO:0005524">
    <property type="term" value="F:ATP binding"/>
    <property type="evidence" value="ECO:0007669"/>
    <property type="project" value="UniProtKB-KW"/>
</dbReference>
<feature type="region of interest" description="Disordered" evidence="3">
    <location>
        <begin position="342"/>
        <end position="366"/>
    </location>
</feature>
<dbReference type="Pfam" id="PF00004">
    <property type="entry name" value="AAA"/>
    <property type="match status" value="1"/>
</dbReference>
<feature type="region of interest" description="Disordered" evidence="3">
    <location>
        <begin position="819"/>
        <end position="845"/>
    </location>
</feature>
<dbReference type="GO" id="GO:0016887">
    <property type="term" value="F:ATP hydrolysis activity"/>
    <property type="evidence" value="ECO:0007669"/>
    <property type="project" value="InterPro"/>
</dbReference>
<dbReference type="PANTHER" id="PTHR14690:SF10">
    <property type="entry name" value="IQ AND AAA DOMAIN-CONTAINING PROTEIN-LIKE"/>
    <property type="match status" value="1"/>
</dbReference>
<feature type="compositionally biased region" description="Basic and acidic residues" evidence="3">
    <location>
        <begin position="351"/>
        <end position="366"/>
    </location>
</feature>
<proteinExistence type="predicted"/>
<name>A0A3Q1GFZ5_9TELE</name>
<dbReference type="Gene3D" id="1.10.8.60">
    <property type="match status" value="1"/>
</dbReference>
<dbReference type="InParanoid" id="A0A3Q1GFZ5"/>
<dbReference type="Gene3D" id="1.20.5.190">
    <property type="match status" value="1"/>
</dbReference>
<protein>
    <submittedName>
        <fullName evidence="5">IQ and AAA domain-containing protein 1-like</fullName>
    </submittedName>
</protein>
<evidence type="ECO:0000256" key="2">
    <source>
        <dbReference type="ARBA" id="ARBA00022840"/>
    </source>
</evidence>
<evidence type="ECO:0000256" key="3">
    <source>
        <dbReference type="SAM" id="MobiDB-lite"/>
    </source>
</evidence>
<keyword evidence="2" id="KW-0067">ATP-binding</keyword>
<dbReference type="InterPro" id="IPR000048">
    <property type="entry name" value="IQ_motif_EF-hand-BS"/>
</dbReference>
<dbReference type="InterPro" id="IPR052267">
    <property type="entry name" value="N-DRC_Component"/>
</dbReference>
<dbReference type="InterPro" id="IPR027417">
    <property type="entry name" value="P-loop_NTPase"/>
</dbReference>
<evidence type="ECO:0000256" key="1">
    <source>
        <dbReference type="ARBA" id="ARBA00022741"/>
    </source>
</evidence>
<dbReference type="FunCoup" id="A0A3Q1GFZ5">
    <property type="interactions" value="426"/>
</dbReference>
<keyword evidence="1" id="KW-0547">Nucleotide-binding</keyword>
<sequence length="845" mass="97343">MSQRTYFQLWADAQVELRHLLDEELPAEPRRPEKDRVVFFQRLATFYVRYIRTLRQLEEAYDLMVHPQKRRLVRRILDSVMGRVLELKNEMVETESLEYHYMDDVLHDMKLTPAELEIPIPRYFSEHSKEVQQRKAMVADLLKMVEMNESPEPLTVKRMSPEKAVRLVQLAERARQGRLRAKLSMECRNMNRMYRTKDSGAADMELAATCIQKVWRSFLTRRRTKAERQEEMIFLGMIMDPNHQQPSPAELTAQANEACTRVKQEEHEEAYQKSIEVVTNQLRDMEGHDMSKTMKEQIRQWFIECRNATGVFPDYPDEDDGGSALIFAEKNPQQLIEELAEKEVAANNKPKGKEEKKEKGKKDKAMVDKEEEAAGLTMMPSAFLSDLEEGHKTFVDFWQTRDESENFIQRHEVELIKEEKRKVVEAEIQKQVDEQMRQELAEWKLSVDKDKGGKTKANAKVSELNTMCTDYMKPLELFANSMDFTQQKKKASKSGKKKKKEKDLTADRTLESLCQELVEQGLLKQADRVRLHDYLGDYSYLGTTMRQNDIEPMPSLSDVRQVLSLYAVLPLGSQPVHEKAPLVKAMLLVGPSGVGKKMLVHAVCQETGSTMFDLSPLNTAGKYPGKSGLAMMLHLVFKVARLLQPSVIWVEDAEKMFYKKVPKEEKELDPKRLKKDLLKSLKLIKGEDRVLLIGTTKDPLSADIKSLCKMYSKIILIPRPDYGSRYILWKHLIQKQGGEVTQALDLSSLAKITDGYTPGHMVQAIQSVLTKRRILMQTSRPLTAAEFVPQLAKIDPVFQEEEEALKNWYTKTPLGKKRIKAATGKEEEEAGKGKTAKTKRKKKKK</sequence>
<evidence type="ECO:0000313" key="5">
    <source>
        <dbReference type="Ensembl" id="ENSAPOP00000029268.1"/>
    </source>
</evidence>
<evidence type="ECO:0000259" key="4">
    <source>
        <dbReference type="SMART" id="SM00382"/>
    </source>
</evidence>
<dbReference type="Pfam" id="PF00612">
    <property type="entry name" value="IQ"/>
    <property type="match status" value="1"/>
</dbReference>
<organism evidence="5 6">
    <name type="scientific">Acanthochromis polyacanthus</name>
    <name type="common">spiny chromis</name>
    <dbReference type="NCBI Taxonomy" id="80966"/>
    <lineage>
        <taxon>Eukaryota</taxon>
        <taxon>Metazoa</taxon>
        <taxon>Chordata</taxon>
        <taxon>Craniata</taxon>
        <taxon>Vertebrata</taxon>
        <taxon>Euteleostomi</taxon>
        <taxon>Actinopterygii</taxon>
        <taxon>Neopterygii</taxon>
        <taxon>Teleostei</taxon>
        <taxon>Neoteleostei</taxon>
        <taxon>Acanthomorphata</taxon>
        <taxon>Ovalentaria</taxon>
        <taxon>Pomacentridae</taxon>
        <taxon>Acanthochromis</taxon>
    </lineage>
</organism>
<accession>A0A3Q1GFZ5</accession>
<dbReference type="SMART" id="SM00382">
    <property type="entry name" value="AAA"/>
    <property type="match status" value="1"/>
</dbReference>
<keyword evidence="6" id="KW-1185">Reference proteome</keyword>
<dbReference type="InterPro" id="IPR003593">
    <property type="entry name" value="AAA+_ATPase"/>
</dbReference>
<dbReference type="Ensembl" id="ENSAPOT00000031980.1">
    <property type="protein sequence ID" value="ENSAPOP00000029268.1"/>
    <property type="gene ID" value="ENSAPOG00000015039.1"/>
</dbReference>